<dbReference type="PROSITE" id="PS01270">
    <property type="entry name" value="BAND_7"/>
    <property type="match status" value="1"/>
</dbReference>
<organism evidence="9 10">
    <name type="scientific">candidate division WOR-1 bacterium DG_54_3</name>
    <dbReference type="NCBI Taxonomy" id="1703775"/>
    <lineage>
        <taxon>Bacteria</taxon>
        <taxon>Bacillati</taxon>
        <taxon>Saganbacteria</taxon>
    </lineage>
</organism>
<dbReference type="GO" id="GO:0098552">
    <property type="term" value="C:side of membrane"/>
    <property type="evidence" value="ECO:0007669"/>
    <property type="project" value="UniProtKB-ARBA"/>
</dbReference>
<feature type="transmembrane region" description="Helical" evidence="7">
    <location>
        <begin position="6"/>
        <end position="28"/>
    </location>
</feature>
<evidence type="ECO:0000256" key="7">
    <source>
        <dbReference type="SAM" id="Phobius"/>
    </source>
</evidence>
<evidence type="ECO:0000256" key="5">
    <source>
        <dbReference type="ARBA" id="ARBA00023136"/>
    </source>
</evidence>
<dbReference type="PRINTS" id="PR00721">
    <property type="entry name" value="STOMATIN"/>
</dbReference>
<keyword evidence="9" id="KW-0378">Hydrolase</keyword>
<gene>
    <name evidence="9" type="ORF">AMJ44_12595</name>
</gene>
<dbReference type="Pfam" id="PF01145">
    <property type="entry name" value="Band_7"/>
    <property type="match status" value="1"/>
</dbReference>
<dbReference type="InterPro" id="IPR001972">
    <property type="entry name" value="Stomatin_HflK_fam"/>
</dbReference>
<sequence length="376" mass="41601">MPNGTEGVWIGLSIILLIAIVIIIASGIRIVRPYQKGLVEVLGSFKGLLDPGFHLVIPMITRVTFMDLRLQTLDVARQEVITKDNSPTNVDAVIYIKVVDPYKAYYEVQNYRQATVFLAQTTLRSVIGEMELDEILYNREVINAKLRDILDTATDAWGVKVDAVEIREVDPVGPVKAAMEEQTSSERERRAAILRADGQKRAAILVAEGDKRSRILQAEGVRQAKILEAEGQRLATILEGQGEAQKLRILAMGAAPLDQKALTVLSIDAVRKLGDGQATKIIFPFELTRLIEGASDYIGVSRKTPEVTPTTYDDLERMLGKAEDILGEIPKPGEIREKLATIEEQIEKEAARSEEIAHIQSRKGPVKLPGMGEEEK</sequence>
<dbReference type="AlphaFoldDB" id="A0A0S7XR93"/>
<keyword evidence="3 7" id="KW-0812">Transmembrane</keyword>
<evidence type="ECO:0000313" key="10">
    <source>
        <dbReference type="Proteomes" id="UP000051861"/>
    </source>
</evidence>
<comment type="caution">
    <text evidence="9">The sequence shown here is derived from an EMBL/GenBank/DDBJ whole genome shotgun (WGS) entry which is preliminary data.</text>
</comment>
<dbReference type="SUPFAM" id="SSF117892">
    <property type="entry name" value="Band 7/SPFH domain"/>
    <property type="match status" value="1"/>
</dbReference>
<evidence type="ECO:0000313" key="9">
    <source>
        <dbReference type="EMBL" id="KPJ64569.1"/>
    </source>
</evidence>
<dbReference type="InterPro" id="IPR036013">
    <property type="entry name" value="Band_7/SPFH_dom_sf"/>
</dbReference>
<comment type="similarity">
    <text evidence="2">Belongs to the band 7/mec-2 family.</text>
</comment>
<keyword evidence="9" id="KW-0645">Protease</keyword>
<proteinExistence type="inferred from homology"/>
<name>A0A0S7XR93_UNCSA</name>
<dbReference type="InterPro" id="IPR018080">
    <property type="entry name" value="Band_7/stomatin-like_CS"/>
</dbReference>
<evidence type="ECO:0000256" key="2">
    <source>
        <dbReference type="ARBA" id="ARBA00008164"/>
    </source>
</evidence>
<dbReference type="InterPro" id="IPR050710">
    <property type="entry name" value="Band7/mec-2_domain"/>
</dbReference>
<keyword evidence="4 7" id="KW-1133">Transmembrane helix</keyword>
<evidence type="ECO:0000256" key="4">
    <source>
        <dbReference type="ARBA" id="ARBA00022989"/>
    </source>
</evidence>
<feature type="region of interest" description="Disordered" evidence="6">
    <location>
        <begin position="350"/>
        <end position="376"/>
    </location>
</feature>
<feature type="domain" description="Band 7" evidence="8">
    <location>
        <begin position="26"/>
        <end position="183"/>
    </location>
</feature>
<dbReference type="GO" id="GO:0006508">
    <property type="term" value="P:proteolysis"/>
    <property type="evidence" value="ECO:0007669"/>
    <property type="project" value="UniProtKB-KW"/>
</dbReference>
<dbReference type="GO" id="GO:0008233">
    <property type="term" value="F:peptidase activity"/>
    <property type="evidence" value="ECO:0007669"/>
    <property type="project" value="UniProtKB-KW"/>
</dbReference>
<dbReference type="Proteomes" id="UP000051861">
    <property type="component" value="Unassembled WGS sequence"/>
</dbReference>
<comment type="subcellular location">
    <subcellularLocation>
        <location evidence="1">Membrane</location>
        <topology evidence="1">Single-pass membrane protein</topology>
    </subcellularLocation>
</comment>
<dbReference type="InterPro" id="IPR001107">
    <property type="entry name" value="Band_7"/>
</dbReference>
<dbReference type="PANTHER" id="PTHR43327">
    <property type="entry name" value="STOMATIN-LIKE PROTEIN 2, MITOCHONDRIAL"/>
    <property type="match status" value="1"/>
</dbReference>
<dbReference type="FunFam" id="3.30.479.30:FF:000004">
    <property type="entry name" value="Putative membrane protease family, stomatin"/>
    <property type="match status" value="1"/>
</dbReference>
<reference evidence="9 10" key="1">
    <citation type="journal article" date="2015" name="Microbiome">
        <title>Genomic resolution of linkages in carbon, nitrogen, and sulfur cycling among widespread estuary sediment bacteria.</title>
        <authorList>
            <person name="Baker B.J."/>
            <person name="Lazar C.S."/>
            <person name="Teske A.P."/>
            <person name="Dick G.J."/>
        </authorList>
    </citation>
    <scope>NUCLEOTIDE SEQUENCE [LARGE SCALE GENOMIC DNA]</scope>
    <source>
        <strain evidence="9">DG_54_3</strain>
    </source>
</reference>
<dbReference type="PANTHER" id="PTHR43327:SF10">
    <property type="entry name" value="STOMATIN-LIKE PROTEIN 2, MITOCHONDRIAL"/>
    <property type="match status" value="1"/>
</dbReference>
<dbReference type="PATRIC" id="fig|1703775.3.peg.1596"/>
<evidence type="ECO:0000256" key="1">
    <source>
        <dbReference type="ARBA" id="ARBA00004167"/>
    </source>
</evidence>
<dbReference type="GO" id="GO:0005886">
    <property type="term" value="C:plasma membrane"/>
    <property type="evidence" value="ECO:0007669"/>
    <property type="project" value="UniProtKB-ARBA"/>
</dbReference>
<protein>
    <submittedName>
        <fullName evidence="9">Membrane protease subunit, stomatin/prohibitin</fullName>
    </submittedName>
</protein>
<evidence type="ECO:0000256" key="6">
    <source>
        <dbReference type="SAM" id="MobiDB-lite"/>
    </source>
</evidence>
<evidence type="ECO:0000256" key="3">
    <source>
        <dbReference type="ARBA" id="ARBA00022692"/>
    </source>
</evidence>
<dbReference type="SMART" id="SM00244">
    <property type="entry name" value="PHB"/>
    <property type="match status" value="1"/>
</dbReference>
<accession>A0A0S7XR93</accession>
<dbReference type="Gene3D" id="3.30.479.30">
    <property type="entry name" value="Band 7 domain"/>
    <property type="match status" value="1"/>
</dbReference>
<keyword evidence="5 7" id="KW-0472">Membrane</keyword>
<evidence type="ECO:0000259" key="8">
    <source>
        <dbReference type="SMART" id="SM00244"/>
    </source>
</evidence>
<dbReference type="EMBL" id="LIZX01000175">
    <property type="protein sequence ID" value="KPJ64569.1"/>
    <property type="molecule type" value="Genomic_DNA"/>
</dbReference>